<keyword evidence="3" id="KW-1185">Reference proteome</keyword>
<keyword evidence="2" id="KW-0808">Transferase</keyword>
<comment type="caution">
    <text evidence="2">The sequence shown here is derived from an EMBL/GenBank/DDBJ whole genome shotgun (WGS) entry which is preliminary data.</text>
</comment>
<dbReference type="GO" id="GO:0016740">
    <property type="term" value="F:transferase activity"/>
    <property type="evidence" value="ECO:0007669"/>
    <property type="project" value="UniProtKB-KW"/>
</dbReference>
<protein>
    <submittedName>
        <fullName evidence="2">Putative dolichyl pyrophosphate Man9GlcNAc2 alpha-1,3-glucosyltransferase-like protein</fullName>
    </submittedName>
</protein>
<sequence>MEHVIGGDDQRVPCTVDDPENANLLMNPENRNQLIQGMQGVRENVNGGRPLTFTLCKLGVVHRLESGLRISRAKGSQIFKVLQQSLRTMLRLRMVAMVVVEIKYYGFGARNCCTNPYAVGRLIALCAFSGISLISVCIAVNHHKLPESQLRIWMGFSTGLCAVSLGFDLVDFFCSRRVDAMGVTSTLFSLVSLIVGIVQLSTHNKGIPPEVYPFLFSTMVCLASVTDVVFRQWDVQIKQW</sequence>
<organism evidence="2 3">
    <name type="scientific">Corchorus capsularis</name>
    <name type="common">Jute</name>
    <dbReference type="NCBI Taxonomy" id="210143"/>
    <lineage>
        <taxon>Eukaryota</taxon>
        <taxon>Viridiplantae</taxon>
        <taxon>Streptophyta</taxon>
        <taxon>Embryophyta</taxon>
        <taxon>Tracheophyta</taxon>
        <taxon>Spermatophyta</taxon>
        <taxon>Magnoliopsida</taxon>
        <taxon>eudicotyledons</taxon>
        <taxon>Gunneridae</taxon>
        <taxon>Pentapetalae</taxon>
        <taxon>rosids</taxon>
        <taxon>malvids</taxon>
        <taxon>Malvales</taxon>
        <taxon>Malvaceae</taxon>
        <taxon>Grewioideae</taxon>
        <taxon>Apeibeae</taxon>
        <taxon>Corchorus</taxon>
    </lineage>
</organism>
<evidence type="ECO:0000256" key="1">
    <source>
        <dbReference type="SAM" id="Phobius"/>
    </source>
</evidence>
<keyword evidence="1" id="KW-0812">Transmembrane</keyword>
<keyword evidence="1" id="KW-0472">Membrane</keyword>
<dbReference type="OrthoDB" id="10654351at2759"/>
<reference evidence="2 3" key="1">
    <citation type="submission" date="2013-09" db="EMBL/GenBank/DDBJ databases">
        <title>Corchorus capsularis genome sequencing.</title>
        <authorList>
            <person name="Alam M."/>
            <person name="Haque M.S."/>
            <person name="Islam M.S."/>
            <person name="Emdad E.M."/>
            <person name="Islam M.M."/>
            <person name="Ahmed B."/>
            <person name="Halim A."/>
            <person name="Hossen Q.M.M."/>
            <person name="Hossain M.Z."/>
            <person name="Ahmed R."/>
            <person name="Khan M.M."/>
            <person name="Islam R."/>
            <person name="Rashid M.M."/>
            <person name="Khan S.A."/>
            <person name="Rahman M.S."/>
            <person name="Alam M."/>
        </authorList>
    </citation>
    <scope>NUCLEOTIDE SEQUENCE [LARGE SCALE GENOMIC DNA]</scope>
    <source>
        <strain evidence="3">cv. CVL-1</strain>
        <tissue evidence="2">Whole seedling</tissue>
    </source>
</reference>
<dbReference type="Proteomes" id="UP000188268">
    <property type="component" value="Unassembled WGS sequence"/>
</dbReference>
<evidence type="ECO:0000313" key="3">
    <source>
        <dbReference type="Proteomes" id="UP000188268"/>
    </source>
</evidence>
<feature type="transmembrane region" description="Helical" evidence="1">
    <location>
        <begin position="152"/>
        <end position="170"/>
    </location>
</feature>
<dbReference type="EMBL" id="AWWV01007888">
    <property type="protein sequence ID" value="OMO94362.1"/>
    <property type="molecule type" value="Genomic_DNA"/>
</dbReference>
<evidence type="ECO:0000313" key="2">
    <source>
        <dbReference type="EMBL" id="OMO94362.1"/>
    </source>
</evidence>
<name>A0A1R3JHP4_COCAP</name>
<feature type="transmembrane region" description="Helical" evidence="1">
    <location>
        <begin position="119"/>
        <end position="140"/>
    </location>
</feature>
<keyword evidence="1" id="KW-1133">Transmembrane helix</keyword>
<dbReference type="AlphaFoldDB" id="A0A1R3JHP4"/>
<accession>A0A1R3JHP4</accession>
<dbReference type="Gramene" id="OMO94362">
    <property type="protein sequence ID" value="OMO94362"/>
    <property type="gene ID" value="CCACVL1_06046"/>
</dbReference>
<feature type="transmembrane region" description="Helical" evidence="1">
    <location>
        <begin position="182"/>
        <end position="200"/>
    </location>
</feature>
<gene>
    <name evidence="2" type="ORF">CCACVL1_06046</name>
</gene>
<feature type="transmembrane region" description="Helical" evidence="1">
    <location>
        <begin position="212"/>
        <end position="230"/>
    </location>
</feature>
<proteinExistence type="predicted"/>